<dbReference type="GO" id="GO:0004553">
    <property type="term" value="F:hydrolase activity, hydrolyzing O-glycosyl compounds"/>
    <property type="evidence" value="ECO:0007669"/>
    <property type="project" value="TreeGrafter"/>
</dbReference>
<dbReference type="InterPro" id="IPR015220">
    <property type="entry name" value="Glucodextranase_N"/>
</dbReference>
<gene>
    <name evidence="6" type="ORF">EFY79_03465</name>
</gene>
<dbReference type="InterPro" id="IPR011013">
    <property type="entry name" value="Gal_mutarotase_sf_dom"/>
</dbReference>
<dbReference type="InterPro" id="IPR014718">
    <property type="entry name" value="GH-type_carb-bd"/>
</dbReference>
<dbReference type="GO" id="GO:0030246">
    <property type="term" value="F:carbohydrate binding"/>
    <property type="evidence" value="ECO:0007669"/>
    <property type="project" value="InterPro"/>
</dbReference>
<evidence type="ECO:0000313" key="6">
    <source>
        <dbReference type="EMBL" id="RNI38733.1"/>
    </source>
</evidence>
<dbReference type="InterPro" id="IPR011613">
    <property type="entry name" value="GH15-like"/>
</dbReference>
<feature type="domain" description="GH15-like" evidence="4">
    <location>
        <begin position="300"/>
        <end position="683"/>
    </location>
</feature>
<proteinExistence type="predicted"/>
<comment type="caution">
    <text evidence="6">The sequence shown here is derived from an EMBL/GenBank/DDBJ whole genome shotgun (WGS) entry which is preliminary data.</text>
</comment>
<dbReference type="SUPFAM" id="SSF48208">
    <property type="entry name" value="Six-hairpin glycosidases"/>
    <property type="match status" value="1"/>
</dbReference>
<dbReference type="AlphaFoldDB" id="A0A3M9NNJ7"/>
<keyword evidence="3" id="KW-0106">Calcium</keyword>
<dbReference type="Pfam" id="PF00723">
    <property type="entry name" value="Glyco_hydro_15"/>
    <property type="match status" value="1"/>
</dbReference>
<dbReference type="GO" id="GO:0016757">
    <property type="term" value="F:glycosyltransferase activity"/>
    <property type="evidence" value="ECO:0007669"/>
    <property type="project" value="UniProtKB-ARBA"/>
</dbReference>
<comment type="subunit">
    <text evidence="2">Monomer.</text>
</comment>
<dbReference type="EMBL" id="RJJR01000002">
    <property type="protein sequence ID" value="RNI38733.1"/>
    <property type="molecule type" value="Genomic_DNA"/>
</dbReference>
<organism evidence="6 7">
    <name type="scientific">Hanamia caeni</name>
    <dbReference type="NCBI Taxonomy" id="2294116"/>
    <lineage>
        <taxon>Bacteria</taxon>
        <taxon>Pseudomonadati</taxon>
        <taxon>Bacteroidota</taxon>
        <taxon>Chitinophagia</taxon>
        <taxon>Chitinophagales</taxon>
        <taxon>Chitinophagaceae</taxon>
        <taxon>Hanamia</taxon>
    </lineage>
</organism>
<dbReference type="SUPFAM" id="SSF74650">
    <property type="entry name" value="Galactose mutarotase-like"/>
    <property type="match status" value="1"/>
</dbReference>
<evidence type="ECO:0000259" key="5">
    <source>
        <dbReference type="Pfam" id="PF09137"/>
    </source>
</evidence>
<dbReference type="GO" id="GO:0005975">
    <property type="term" value="P:carbohydrate metabolic process"/>
    <property type="evidence" value="ECO:0007669"/>
    <property type="project" value="InterPro"/>
</dbReference>
<feature type="domain" description="Glucodextranase N-terminal" evidence="5">
    <location>
        <begin position="7"/>
        <end position="272"/>
    </location>
</feature>
<dbReference type="Gene3D" id="1.50.10.10">
    <property type="match status" value="1"/>
</dbReference>
<name>A0A3M9NNJ7_9BACT</name>
<evidence type="ECO:0000256" key="2">
    <source>
        <dbReference type="ARBA" id="ARBA00011245"/>
    </source>
</evidence>
<dbReference type="RefSeq" id="WP_123119296.1">
    <property type="nucleotide sequence ID" value="NZ_RJJR01000002.1"/>
</dbReference>
<accession>A0A3M9NNJ7</accession>
<evidence type="ECO:0000256" key="3">
    <source>
        <dbReference type="ARBA" id="ARBA00022837"/>
    </source>
</evidence>
<evidence type="ECO:0000256" key="1">
    <source>
        <dbReference type="ARBA" id="ARBA00001913"/>
    </source>
</evidence>
<dbReference type="Proteomes" id="UP000267223">
    <property type="component" value="Unassembled WGS sequence"/>
</dbReference>
<comment type="cofactor">
    <cofactor evidence="1">
        <name>Ca(2+)</name>
        <dbReference type="ChEBI" id="CHEBI:29108"/>
    </cofactor>
</comment>
<reference evidence="6 7" key="1">
    <citation type="submission" date="2018-11" db="EMBL/GenBank/DDBJ databases">
        <title>Draft genome sequence of Ferruginibacter sp. BO-59.</title>
        <authorList>
            <person name="Im W.T."/>
        </authorList>
    </citation>
    <scope>NUCLEOTIDE SEQUENCE [LARGE SCALE GENOMIC DNA]</scope>
    <source>
        <strain evidence="6 7">BO-59</strain>
    </source>
</reference>
<dbReference type="OrthoDB" id="3902805at2"/>
<evidence type="ECO:0000259" key="4">
    <source>
        <dbReference type="Pfam" id="PF00723"/>
    </source>
</evidence>
<protein>
    <submittedName>
        <fullName evidence="6">Glucan 1,4-alpha-glucosidase</fullName>
    </submittedName>
</protein>
<dbReference type="InterPro" id="IPR008928">
    <property type="entry name" value="6-hairpin_glycosidase_sf"/>
</dbReference>
<dbReference type="Pfam" id="PF09137">
    <property type="entry name" value="Glucodextran_N"/>
    <property type="match status" value="1"/>
</dbReference>
<sequence length="800" mass="90553">MSDNNNAPGAPGIAARWTSSAKSGLGKAFDDSSGVIFTISHGILDEIYYPREDLASIRDMEFLVTDGADFFSEEKRDTNHSVKWVAEGIPAFKIVNTCRQKRYTIEKEIITDPGRETVLQRVKFKPAKKTDSSNLKLFLLLSPHINDKGGNNDGWVAEYKGVPMLFANREGVTLAVACFYADFIKRSAGYVGISDGFTDVKQHKKMEWQYKAAHNGNIALTAEIDVSKTQEFVIAISFGAMEEDAAHHAWASLLDGFDVSLERYVDGWKKFQKQLHSVKSDRNAIGKHFRTSATVLNIHQSKKFPGGIVASLSIPWGETKGDDDEAGYHLVWPRDLVETSGGFLAMNSKKQVLQILNYLMATQEEDGRWSQNLWLGGMPNWKGLQMDEIALPIILVDKCHHIKQIEPDRLKRYWPGIKKALSFLIIHGPSTQEDRWEEEPGLTAFTLAAEITALLSAAHLAEIDNDKEMAKYCRETADYWNGEIENWTYVTDTPLSKEVGVDGYYMRINPTQQNAEEVKNNTIVIQNRNPDNGKMHLWELICVDALALVRFGLRAPDDPKILNTIKVIDAKLKVDTPNGPCWHRYTNDGYGEDKEGNTFPQNGNGIGRAWPLLAGERGHYEIAAGNIAGAKEIIKSMDKFANNGLIPEQIWDTDDIPEKELFFGQHSGSAMPLVWAHSEYIKLCYSIKQKKIFDMSPHTEERYIKKKTVCPFAVWRFSWPCAVIPKGKNLRIELQAEATVRWSADKWKTTYDTDTRDTRLGIHVADIELKEVETDKIYFTFFWKKANHWENQNFTIPIAS</sequence>
<dbReference type="Gene3D" id="2.70.98.10">
    <property type="match status" value="1"/>
</dbReference>
<dbReference type="InterPro" id="IPR012341">
    <property type="entry name" value="6hp_glycosidase-like_sf"/>
</dbReference>
<dbReference type="PANTHER" id="PTHR31616:SF0">
    <property type="entry name" value="GLUCAN 1,4-ALPHA-GLUCOSIDASE"/>
    <property type="match status" value="1"/>
</dbReference>
<dbReference type="PANTHER" id="PTHR31616">
    <property type="entry name" value="TREHALASE"/>
    <property type="match status" value="1"/>
</dbReference>
<dbReference type="CDD" id="cd07430">
    <property type="entry name" value="GH15_N"/>
    <property type="match status" value="1"/>
</dbReference>
<evidence type="ECO:0000313" key="7">
    <source>
        <dbReference type="Proteomes" id="UP000267223"/>
    </source>
</evidence>
<keyword evidence="7" id="KW-1185">Reference proteome</keyword>